<sequence>MDMPLKSVDILGVRVTPISSGEVLAKVDQWVRHRQKHYICLCPNYSIMMSRKYPDFRQALNRATITTADGRAVTWACKFHGYRHAKQVRGADLTRLVCQMSAQNGFSNFYYGGTDALLESLVSNLRQQNPQLQVAGTYAPPFRPLTAREKRETVELINASQPDIVWIGLGAPKQELWMADHFHDLKAPVMIGVGAAFDFLAGAKVEAPKWMQKAALEWLFRLVSEPRRLWKRNVYHPIFMAQVVLQRLSRNTGRDVIPSP</sequence>
<gene>
    <name evidence="3" type="ORF">ETSY2_32865</name>
</gene>
<reference evidence="3 4" key="1">
    <citation type="journal article" date="2014" name="Nature">
        <title>An environmental bacterial taxon with a large and distinct metabolic repertoire.</title>
        <authorList>
            <person name="Wilson M.C."/>
            <person name="Mori T."/>
            <person name="Ruckert C."/>
            <person name="Uria A.R."/>
            <person name="Helf M.J."/>
            <person name="Takada K."/>
            <person name="Gernert C."/>
            <person name="Steffens U.A."/>
            <person name="Heycke N."/>
            <person name="Schmitt S."/>
            <person name="Rinke C."/>
            <person name="Helfrich E.J."/>
            <person name="Brachmann A.O."/>
            <person name="Gurgui C."/>
            <person name="Wakimoto T."/>
            <person name="Kracht M."/>
            <person name="Crusemann M."/>
            <person name="Hentschel U."/>
            <person name="Abe I."/>
            <person name="Matsunaga S."/>
            <person name="Kalinowski J."/>
            <person name="Takeyama H."/>
            <person name="Piel J."/>
        </authorList>
    </citation>
    <scope>NUCLEOTIDE SEQUENCE [LARGE SCALE GENOMIC DNA]</scope>
    <source>
        <strain evidence="4">TSY2</strain>
    </source>
</reference>
<dbReference type="PANTHER" id="PTHR34136">
    <property type="match status" value="1"/>
</dbReference>
<dbReference type="InterPro" id="IPR004629">
    <property type="entry name" value="WecG_TagA_CpsF"/>
</dbReference>
<proteinExistence type="predicted"/>
<evidence type="ECO:0000256" key="1">
    <source>
        <dbReference type="ARBA" id="ARBA00022676"/>
    </source>
</evidence>
<dbReference type="Pfam" id="PF03808">
    <property type="entry name" value="Glyco_tran_WecG"/>
    <property type="match status" value="1"/>
</dbReference>
<keyword evidence="4" id="KW-1185">Reference proteome</keyword>
<dbReference type="NCBIfam" id="TIGR00696">
    <property type="entry name" value="wecG_tagA_cpsF"/>
    <property type="match status" value="1"/>
</dbReference>
<evidence type="ECO:0000313" key="3">
    <source>
        <dbReference type="EMBL" id="ETX03663.1"/>
    </source>
</evidence>
<evidence type="ECO:0008006" key="5">
    <source>
        <dbReference type="Google" id="ProtNLM"/>
    </source>
</evidence>
<evidence type="ECO:0000256" key="2">
    <source>
        <dbReference type="ARBA" id="ARBA00022679"/>
    </source>
</evidence>
<name>W4M0I9_9BACT</name>
<organism evidence="3 4">
    <name type="scientific">Candidatus Entotheonella gemina</name>
    <dbReference type="NCBI Taxonomy" id="1429439"/>
    <lineage>
        <taxon>Bacteria</taxon>
        <taxon>Pseudomonadati</taxon>
        <taxon>Nitrospinota/Tectimicrobiota group</taxon>
        <taxon>Candidatus Tectimicrobiota</taxon>
        <taxon>Candidatus Entotheonellia</taxon>
        <taxon>Candidatus Entotheonellales</taxon>
        <taxon>Candidatus Entotheonellaceae</taxon>
        <taxon>Candidatus Entotheonella</taxon>
    </lineage>
</organism>
<accession>W4M0I9</accession>
<keyword evidence="2" id="KW-0808">Transferase</keyword>
<comment type="caution">
    <text evidence="3">The sequence shown here is derived from an EMBL/GenBank/DDBJ whole genome shotgun (WGS) entry which is preliminary data.</text>
</comment>
<dbReference type="EMBL" id="AZHX01001403">
    <property type="protein sequence ID" value="ETX03663.1"/>
    <property type="molecule type" value="Genomic_DNA"/>
</dbReference>
<dbReference type="GO" id="GO:0016758">
    <property type="term" value="F:hexosyltransferase activity"/>
    <property type="evidence" value="ECO:0007669"/>
    <property type="project" value="TreeGrafter"/>
</dbReference>
<dbReference type="AlphaFoldDB" id="W4M0I9"/>
<evidence type="ECO:0000313" key="4">
    <source>
        <dbReference type="Proteomes" id="UP000019140"/>
    </source>
</evidence>
<dbReference type="PANTHER" id="PTHR34136:SF1">
    <property type="entry name" value="UDP-N-ACETYL-D-MANNOSAMINURONIC ACID TRANSFERASE"/>
    <property type="match status" value="1"/>
</dbReference>
<dbReference type="Proteomes" id="UP000019140">
    <property type="component" value="Unassembled WGS sequence"/>
</dbReference>
<keyword evidence="1" id="KW-0328">Glycosyltransferase</keyword>
<dbReference type="CDD" id="cd06533">
    <property type="entry name" value="Glyco_transf_WecG_TagA"/>
    <property type="match status" value="1"/>
</dbReference>
<protein>
    <recommendedName>
        <fullName evidence="5">Glycosyl transferase</fullName>
    </recommendedName>
</protein>
<dbReference type="HOGENOM" id="CLU_063203_2_1_7"/>